<sequence>MNNLLSMEHLSNEDIYDLIQTACDYKSGKQTLPQFEGKFVSNLFFENSTRTKCSFEVAEQKLGLKEVNFETSTSSVQKGESLYDTCKTLESIGVDLLVIRHSQNAYYEELENLNIPIANAGDGSGQHPTQSLLDIMTIYEEYGSFEGLNILICGDIKNSRVARSNFISLTSLGANVMFSSPDEWVDDSLDAPYVQIDDVIDQVDIVMLLRVQHERHGITGEANFEANEYHEQYGLTMNRYNKLKDKAIVMHPAPVNRGVEIDNELVEAPKARIFKQMTNGMYLRMSVINKLLSGKEA</sequence>
<dbReference type="PRINTS" id="PR00100">
    <property type="entry name" value="AOTCASE"/>
</dbReference>
<accession>A0A2K0A8M5</accession>
<dbReference type="PROSITE" id="PS00097">
    <property type="entry name" value="CARBAMOYLTRANSFERASE"/>
    <property type="match status" value="1"/>
</dbReference>
<gene>
    <name evidence="7" type="primary">pyrB</name>
    <name evidence="10" type="ORF">AL503_011610</name>
</gene>
<feature type="binding site" evidence="7">
    <location>
        <position position="127"/>
    </location>
    <ligand>
        <name>carbamoyl phosphate</name>
        <dbReference type="ChEBI" id="CHEBI:58228"/>
    </ligand>
</feature>
<feature type="binding site" evidence="7">
    <location>
        <position position="50"/>
    </location>
    <ligand>
        <name>carbamoyl phosphate</name>
        <dbReference type="ChEBI" id="CHEBI:58228"/>
    </ligand>
</feature>
<dbReference type="Gene3D" id="3.40.50.1370">
    <property type="entry name" value="Aspartate/ornithine carbamoyltransferase"/>
    <property type="match status" value="2"/>
</dbReference>
<dbReference type="SUPFAM" id="SSF53671">
    <property type="entry name" value="Aspartate/ornithine carbamoyltransferase"/>
    <property type="match status" value="1"/>
</dbReference>
<comment type="catalytic activity">
    <reaction evidence="6 7">
        <text>carbamoyl phosphate + L-aspartate = N-carbamoyl-L-aspartate + phosphate + H(+)</text>
        <dbReference type="Rhea" id="RHEA:20013"/>
        <dbReference type="ChEBI" id="CHEBI:15378"/>
        <dbReference type="ChEBI" id="CHEBI:29991"/>
        <dbReference type="ChEBI" id="CHEBI:32814"/>
        <dbReference type="ChEBI" id="CHEBI:43474"/>
        <dbReference type="ChEBI" id="CHEBI:58228"/>
        <dbReference type="EC" id="2.1.3.2"/>
    </reaction>
</comment>
<comment type="pathway">
    <text evidence="1 7">Pyrimidine metabolism; UMP biosynthesis via de novo pathway; (S)-dihydroorotate from bicarbonate: step 2/3.</text>
</comment>
<evidence type="ECO:0000313" key="11">
    <source>
        <dbReference type="Proteomes" id="UP000053523"/>
    </source>
</evidence>
<evidence type="ECO:0000259" key="8">
    <source>
        <dbReference type="Pfam" id="PF00185"/>
    </source>
</evidence>
<keyword evidence="4 7" id="KW-0665">Pyrimidine biosynthesis</keyword>
<comment type="similarity">
    <text evidence="2 7">Belongs to the aspartate/ornithine carbamoyltransferase superfamily. ATCase family.</text>
</comment>
<proteinExistence type="inferred from homology"/>
<dbReference type="InterPro" id="IPR006131">
    <property type="entry name" value="Asp_carbamoyltransf_Asp/Orn-bd"/>
</dbReference>
<feature type="binding site" evidence="7">
    <location>
        <position position="210"/>
    </location>
    <ligand>
        <name>L-aspartate</name>
        <dbReference type="ChEBI" id="CHEBI:29991"/>
    </ligand>
</feature>
<reference evidence="10 11" key="1">
    <citation type="submission" date="2017-12" db="EMBL/GenBank/DDBJ databases">
        <title>FDA dAtabase for Regulatory Grade micrObial Sequences (FDA-ARGOS): Supporting development and validation of Infectious Disease Dx tests.</title>
        <authorList>
            <person name="Hoffmann M."/>
            <person name="Allard M."/>
            <person name="Evans P."/>
            <person name="Brown E."/>
            <person name="Tallon L."/>
            <person name="Sadzewicz L."/>
            <person name="Sengamalay N."/>
            <person name="Ott S."/>
            <person name="Godinez A."/>
            <person name="Nagaraj S."/>
            <person name="Vavikolanu K."/>
            <person name="Aluvathingal J."/>
            <person name="Nadendla S."/>
            <person name="Sichtig H."/>
        </authorList>
    </citation>
    <scope>NUCLEOTIDE SEQUENCE [LARGE SCALE GENOMIC DNA]</scope>
    <source>
        <strain evidence="10 11">FDAARGOS_148</strain>
    </source>
</reference>
<dbReference type="InterPro" id="IPR002082">
    <property type="entry name" value="Asp_carbamoyltransf"/>
</dbReference>
<feature type="binding site" evidence="7">
    <location>
        <position position="253"/>
    </location>
    <ligand>
        <name>carbamoyl phosphate</name>
        <dbReference type="ChEBI" id="CHEBI:58228"/>
    </ligand>
</feature>
<keyword evidence="3 7" id="KW-0808">Transferase</keyword>
<feature type="domain" description="Aspartate/ornithine carbamoyltransferase carbamoyl-P binding" evidence="9">
    <location>
        <begin position="3"/>
        <end position="140"/>
    </location>
</feature>
<dbReference type="Pfam" id="PF02729">
    <property type="entry name" value="OTCace_N"/>
    <property type="match status" value="1"/>
</dbReference>
<dbReference type="GO" id="GO:0006207">
    <property type="term" value="P:'de novo' pyrimidine nucleobase biosynthetic process"/>
    <property type="evidence" value="ECO:0007669"/>
    <property type="project" value="InterPro"/>
</dbReference>
<feature type="binding site" evidence="7">
    <location>
        <position position="160"/>
    </location>
    <ligand>
        <name>L-aspartate</name>
        <dbReference type="ChEBI" id="CHEBI:29991"/>
    </ligand>
</feature>
<organism evidence="10 11">
    <name type="scientific">Staphylococcus haemolyticus</name>
    <dbReference type="NCBI Taxonomy" id="1283"/>
    <lineage>
        <taxon>Bacteria</taxon>
        <taxon>Bacillati</taxon>
        <taxon>Bacillota</taxon>
        <taxon>Bacilli</taxon>
        <taxon>Bacillales</taxon>
        <taxon>Staphylococcaceae</taxon>
        <taxon>Staphylococcus</taxon>
    </lineage>
</organism>
<dbReference type="NCBIfam" id="NF002032">
    <property type="entry name" value="PRK00856.1"/>
    <property type="match status" value="1"/>
</dbReference>
<evidence type="ECO:0000256" key="5">
    <source>
        <dbReference type="ARBA" id="ARBA00043884"/>
    </source>
</evidence>
<dbReference type="InterPro" id="IPR036901">
    <property type="entry name" value="Asp/Orn_carbamoylTrfase_sf"/>
</dbReference>
<dbReference type="GO" id="GO:0044205">
    <property type="term" value="P:'de novo' UMP biosynthetic process"/>
    <property type="evidence" value="ECO:0007669"/>
    <property type="project" value="UniProtKB-UniRule"/>
</dbReference>
<dbReference type="GO" id="GO:0004070">
    <property type="term" value="F:aspartate carbamoyltransferase activity"/>
    <property type="evidence" value="ECO:0007669"/>
    <property type="project" value="UniProtKB-UniRule"/>
</dbReference>
<evidence type="ECO:0000256" key="7">
    <source>
        <dbReference type="HAMAP-Rule" id="MF_00001"/>
    </source>
</evidence>
<feature type="binding site" evidence="7">
    <location>
        <position position="254"/>
    </location>
    <ligand>
        <name>carbamoyl phosphate</name>
        <dbReference type="ChEBI" id="CHEBI:58228"/>
    </ligand>
</feature>
<dbReference type="HAMAP" id="MF_00001">
    <property type="entry name" value="Asp_carb_tr"/>
    <property type="match status" value="1"/>
</dbReference>
<evidence type="ECO:0000256" key="2">
    <source>
        <dbReference type="ARBA" id="ARBA00008896"/>
    </source>
</evidence>
<dbReference type="EC" id="2.1.3.2" evidence="7"/>
<dbReference type="NCBIfam" id="TIGR00670">
    <property type="entry name" value="asp_carb_tr"/>
    <property type="match status" value="1"/>
</dbReference>
<dbReference type="PANTHER" id="PTHR45753">
    <property type="entry name" value="ORNITHINE CARBAMOYLTRANSFERASE, MITOCHONDRIAL"/>
    <property type="match status" value="1"/>
</dbReference>
<evidence type="ECO:0000256" key="3">
    <source>
        <dbReference type="ARBA" id="ARBA00022679"/>
    </source>
</evidence>
<dbReference type="InterPro" id="IPR006130">
    <property type="entry name" value="Asp/Orn_carbamoylTrfase"/>
</dbReference>
<dbReference type="GO" id="GO:0006520">
    <property type="term" value="P:amino acid metabolic process"/>
    <property type="evidence" value="ECO:0007669"/>
    <property type="project" value="InterPro"/>
</dbReference>
<dbReference type="UniPathway" id="UPA00070">
    <property type="reaction ID" value="UER00116"/>
</dbReference>
<dbReference type="Pfam" id="PF00185">
    <property type="entry name" value="OTCace"/>
    <property type="match status" value="1"/>
</dbReference>
<dbReference type="RefSeq" id="WP_037552354.1">
    <property type="nucleotide sequence ID" value="NZ_CAJCGD010000005.1"/>
</dbReference>
<dbReference type="InterPro" id="IPR006132">
    <property type="entry name" value="Asp/Orn_carbamoyltranf_P-bd"/>
</dbReference>
<protein>
    <recommendedName>
        <fullName evidence="7">Aspartate carbamoyltransferase</fullName>
        <ecNumber evidence="7">2.1.3.2</ecNumber>
    </recommendedName>
    <alternativeName>
        <fullName evidence="7">Aspartate transcarbamylase</fullName>
        <shortName evidence="7">ATCase</shortName>
    </alternativeName>
</protein>
<name>A0A2K0A8M5_STAHA</name>
<feature type="binding site" evidence="7">
    <location>
        <position position="130"/>
    </location>
    <ligand>
        <name>carbamoyl phosphate</name>
        <dbReference type="ChEBI" id="CHEBI:58228"/>
    </ligand>
</feature>
<evidence type="ECO:0000256" key="6">
    <source>
        <dbReference type="ARBA" id="ARBA00048859"/>
    </source>
</evidence>
<feature type="binding site" evidence="7">
    <location>
        <position position="78"/>
    </location>
    <ligand>
        <name>L-aspartate</name>
        <dbReference type="ChEBI" id="CHEBI:29991"/>
    </ligand>
</feature>
<comment type="caution">
    <text evidence="10">The sequence shown here is derived from an EMBL/GenBank/DDBJ whole genome shotgun (WGS) entry which is preliminary data.</text>
</comment>
<evidence type="ECO:0000313" key="10">
    <source>
        <dbReference type="EMBL" id="PNN21380.1"/>
    </source>
</evidence>
<dbReference type="PRINTS" id="PR00101">
    <property type="entry name" value="ATCASE"/>
</dbReference>
<comment type="function">
    <text evidence="5 7">Catalyzes the condensation of carbamoyl phosphate and aspartate to form carbamoyl aspartate and inorganic phosphate, the committed step in the de novo pyrimidine nucleotide biosynthesis pathway.</text>
</comment>
<feature type="domain" description="Aspartate/ornithine carbamoyltransferase Asp/Orn-binding" evidence="8">
    <location>
        <begin position="146"/>
        <end position="288"/>
    </location>
</feature>
<feature type="binding site" evidence="7">
    <location>
        <position position="51"/>
    </location>
    <ligand>
        <name>carbamoyl phosphate</name>
        <dbReference type="ChEBI" id="CHEBI:58228"/>
    </ligand>
</feature>
<dbReference type="GO" id="GO:0016597">
    <property type="term" value="F:amino acid binding"/>
    <property type="evidence" value="ECO:0007669"/>
    <property type="project" value="InterPro"/>
</dbReference>
<dbReference type="EMBL" id="LORN02000015">
    <property type="protein sequence ID" value="PNN21380.1"/>
    <property type="molecule type" value="Genomic_DNA"/>
</dbReference>
<dbReference type="AlphaFoldDB" id="A0A2K0A8M5"/>
<dbReference type="FunFam" id="3.40.50.1370:FF:000011">
    <property type="entry name" value="Aspartate carbamoyltransferase"/>
    <property type="match status" value="1"/>
</dbReference>
<dbReference type="Proteomes" id="UP000053523">
    <property type="component" value="Unassembled WGS sequence"/>
</dbReference>
<evidence type="ECO:0000259" key="9">
    <source>
        <dbReference type="Pfam" id="PF02729"/>
    </source>
</evidence>
<feature type="binding site" evidence="7">
    <location>
        <position position="100"/>
    </location>
    <ligand>
        <name>carbamoyl phosphate</name>
        <dbReference type="ChEBI" id="CHEBI:58228"/>
    </ligand>
</feature>
<evidence type="ECO:0000256" key="4">
    <source>
        <dbReference type="ARBA" id="ARBA00022975"/>
    </source>
</evidence>
<comment type="subunit">
    <text evidence="7">Heterododecamer (2C3:3R2) of six catalytic PyrB chains organized as two trimers (C3), and six regulatory PyrI chains organized as three dimers (R2).</text>
</comment>
<dbReference type="GO" id="GO:0005829">
    <property type="term" value="C:cytosol"/>
    <property type="evidence" value="ECO:0007669"/>
    <property type="project" value="TreeGrafter"/>
</dbReference>
<evidence type="ECO:0000256" key="1">
    <source>
        <dbReference type="ARBA" id="ARBA00004852"/>
    </source>
</evidence>
<dbReference type="PANTHER" id="PTHR45753:SF6">
    <property type="entry name" value="ASPARTATE CARBAMOYLTRANSFERASE"/>
    <property type="match status" value="1"/>
</dbReference>